<name>A0A2P2KEY4_RHIMU</name>
<dbReference type="EMBL" id="GGEC01023746">
    <property type="protein sequence ID" value="MBX04230.1"/>
    <property type="molecule type" value="Transcribed_RNA"/>
</dbReference>
<organism evidence="1">
    <name type="scientific">Rhizophora mucronata</name>
    <name type="common">Asiatic mangrove</name>
    <dbReference type="NCBI Taxonomy" id="61149"/>
    <lineage>
        <taxon>Eukaryota</taxon>
        <taxon>Viridiplantae</taxon>
        <taxon>Streptophyta</taxon>
        <taxon>Embryophyta</taxon>
        <taxon>Tracheophyta</taxon>
        <taxon>Spermatophyta</taxon>
        <taxon>Magnoliopsida</taxon>
        <taxon>eudicotyledons</taxon>
        <taxon>Gunneridae</taxon>
        <taxon>Pentapetalae</taxon>
        <taxon>rosids</taxon>
        <taxon>fabids</taxon>
        <taxon>Malpighiales</taxon>
        <taxon>Rhizophoraceae</taxon>
        <taxon>Rhizophora</taxon>
    </lineage>
</organism>
<proteinExistence type="predicted"/>
<sequence>MEQRNYLQVFI</sequence>
<reference evidence="1" key="1">
    <citation type="submission" date="2018-02" db="EMBL/GenBank/DDBJ databases">
        <title>Rhizophora mucronata_Transcriptome.</title>
        <authorList>
            <person name="Meera S.P."/>
            <person name="Sreeshan A."/>
            <person name="Augustine A."/>
        </authorList>
    </citation>
    <scope>NUCLEOTIDE SEQUENCE</scope>
    <source>
        <tissue evidence="1">Leaf</tissue>
    </source>
</reference>
<accession>A0A2P2KEY4</accession>
<evidence type="ECO:0000313" key="1">
    <source>
        <dbReference type="EMBL" id="MBX04230.1"/>
    </source>
</evidence>
<protein>
    <submittedName>
        <fullName evidence="1">Uncharacterized protein</fullName>
    </submittedName>
</protein>